<evidence type="ECO:0000313" key="1">
    <source>
        <dbReference type="EMBL" id="KAI4870825.1"/>
    </source>
</evidence>
<accession>A0ACB9ZHX5</accession>
<proteinExistence type="predicted"/>
<name>A0ACB9ZHX5_9PEZI</name>
<comment type="caution">
    <text evidence="1">The sequence shown here is derived from an EMBL/GenBank/DDBJ whole genome shotgun (WGS) entry which is preliminary data.</text>
</comment>
<keyword evidence="2" id="KW-1185">Reference proteome</keyword>
<dbReference type="Proteomes" id="UP001497700">
    <property type="component" value="Unassembled WGS sequence"/>
</dbReference>
<protein>
    <submittedName>
        <fullName evidence="1">Uncharacterized protein</fullName>
    </submittedName>
</protein>
<evidence type="ECO:0000313" key="2">
    <source>
        <dbReference type="Proteomes" id="UP001497700"/>
    </source>
</evidence>
<gene>
    <name evidence="1" type="ORF">F4820DRAFT_402055</name>
</gene>
<organism evidence="1 2">
    <name type="scientific">Hypoxylon rubiginosum</name>
    <dbReference type="NCBI Taxonomy" id="110542"/>
    <lineage>
        <taxon>Eukaryota</taxon>
        <taxon>Fungi</taxon>
        <taxon>Dikarya</taxon>
        <taxon>Ascomycota</taxon>
        <taxon>Pezizomycotina</taxon>
        <taxon>Sordariomycetes</taxon>
        <taxon>Xylariomycetidae</taxon>
        <taxon>Xylariales</taxon>
        <taxon>Hypoxylaceae</taxon>
        <taxon>Hypoxylon</taxon>
    </lineage>
</organism>
<sequence>MLLFTVLLSFAVSALAAPAADLTEQQLDDFYTRLVYWNKCSKNQKAAIKAGWESVWPVQQYFADNNIDFNSAAALEYLGPPANIQAYQTRIQGNIGATMTLSV</sequence>
<reference evidence="1 2" key="1">
    <citation type="journal article" date="2022" name="New Phytol.">
        <title>Ecological generalism drives hyperdiversity of secondary metabolite gene clusters in xylarialean endophytes.</title>
        <authorList>
            <person name="Franco M.E.E."/>
            <person name="Wisecaver J.H."/>
            <person name="Arnold A.E."/>
            <person name="Ju Y.M."/>
            <person name="Slot J.C."/>
            <person name="Ahrendt S."/>
            <person name="Moore L.P."/>
            <person name="Eastman K.E."/>
            <person name="Scott K."/>
            <person name="Konkel Z."/>
            <person name="Mondo S.J."/>
            <person name="Kuo A."/>
            <person name="Hayes R.D."/>
            <person name="Haridas S."/>
            <person name="Andreopoulos B."/>
            <person name="Riley R."/>
            <person name="LaButti K."/>
            <person name="Pangilinan J."/>
            <person name="Lipzen A."/>
            <person name="Amirebrahimi M."/>
            <person name="Yan J."/>
            <person name="Adam C."/>
            <person name="Keymanesh K."/>
            <person name="Ng V."/>
            <person name="Louie K."/>
            <person name="Northen T."/>
            <person name="Drula E."/>
            <person name="Henrissat B."/>
            <person name="Hsieh H.M."/>
            <person name="Youens-Clark K."/>
            <person name="Lutzoni F."/>
            <person name="Miadlikowska J."/>
            <person name="Eastwood D.C."/>
            <person name="Hamelin R.C."/>
            <person name="Grigoriev I.V."/>
            <person name="U'Ren J.M."/>
        </authorList>
    </citation>
    <scope>NUCLEOTIDE SEQUENCE [LARGE SCALE GENOMIC DNA]</scope>
    <source>
        <strain evidence="1 2">CBS 119005</strain>
    </source>
</reference>
<dbReference type="EMBL" id="MU393422">
    <property type="protein sequence ID" value="KAI4870825.1"/>
    <property type="molecule type" value="Genomic_DNA"/>
</dbReference>